<dbReference type="InterPro" id="IPR012337">
    <property type="entry name" value="RNaseH-like_sf"/>
</dbReference>
<dbReference type="EMBL" id="GGMR01013161">
    <property type="protein sequence ID" value="MBY25780.1"/>
    <property type="molecule type" value="Transcribed_RNA"/>
</dbReference>
<evidence type="ECO:0000259" key="1">
    <source>
        <dbReference type="Pfam" id="PF05699"/>
    </source>
</evidence>
<dbReference type="PANTHER" id="PTHR47611:SF3">
    <property type="entry name" value="HAT C-TERMINAL DIMERISATION DOMAIN-CONTAINING PROTEIN"/>
    <property type="match status" value="1"/>
</dbReference>
<dbReference type="InterPro" id="IPR008906">
    <property type="entry name" value="HATC_C_dom"/>
</dbReference>
<protein>
    <submittedName>
        <fullName evidence="2">Zinc finger BED domain-containing protein 1</fullName>
    </submittedName>
</protein>
<dbReference type="Pfam" id="PF05699">
    <property type="entry name" value="Dimer_Tnp_hAT"/>
    <property type="match status" value="1"/>
</dbReference>
<proteinExistence type="predicted"/>
<sequence>MPKQLYWIHGTKKAAFVSNSNVETAQQEVQYEVAELLKNRMLGTNNEYIEVISTGQQTSVQSMSGVSSVSTSSTENENLLDYLQAKVTTIRSETTDTSTAVTLVRQYIDLPYLNLKEDPMQFWKNHFSVLDPLTELALKYACIPATSVPSERIFSKAGQIVSQRRNRLSPKN</sequence>
<dbReference type="AlphaFoldDB" id="A0A2S2P8M9"/>
<accession>A0A2S2P8M9</accession>
<feature type="domain" description="HAT C-terminal dimerisation" evidence="1">
    <location>
        <begin position="105"/>
        <end position="172"/>
    </location>
</feature>
<gene>
    <name evidence="2" type="primary">ZBED1_22</name>
    <name evidence="2" type="ORF">g.144299</name>
</gene>
<dbReference type="SUPFAM" id="SSF53098">
    <property type="entry name" value="Ribonuclease H-like"/>
    <property type="match status" value="1"/>
</dbReference>
<name>A0A2S2P8M9_SCHGA</name>
<dbReference type="PANTHER" id="PTHR47611">
    <property type="entry name" value="HAT DIMERISATION DOMAIN, C-TERMINAL"/>
    <property type="match status" value="1"/>
</dbReference>
<dbReference type="GO" id="GO:0046983">
    <property type="term" value="F:protein dimerization activity"/>
    <property type="evidence" value="ECO:0007669"/>
    <property type="project" value="InterPro"/>
</dbReference>
<organism evidence="2">
    <name type="scientific">Schizaphis graminum</name>
    <name type="common">Green bug aphid</name>
    <dbReference type="NCBI Taxonomy" id="13262"/>
    <lineage>
        <taxon>Eukaryota</taxon>
        <taxon>Metazoa</taxon>
        <taxon>Ecdysozoa</taxon>
        <taxon>Arthropoda</taxon>
        <taxon>Hexapoda</taxon>
        <taxon>Insecta</taxon>
        <taxon>Pterygota</taxon>
        <taxon>Neoptera</taxon>
        <taxon>Paraneoptera</taxon>
        <taxon>Hemiptera</taxon>
        <taxon>Sternorrhyncha</taxon>
        <taxon>Aphidomorpha</taxon>
        <taxon>Aphidoidea</taxon>
        <taxon>Aphididae</taxon>
        <taxon>Aphidini</taxon>
        <taxon>Schizaphis</taxon>
    </lineage>
</organism>
<reference evidence="2" key="1">
    <citation type="submission" date="2018-04" db="EMBL/GenBank/DDBJ databases">
        <title>Transcriptome of Schizaphis graminum biotype I.</title>
        <authorList>
            <person name="Scully E.D."/>
            <person name="Geib S.M."/>
            <person name="Palmer N.A."/>
            <person name="Koch K."/>
            <person name="Bradshaw J."/>
            <person name="Heng-Moss T."/>
            <person name="Sarath G."/>
        </authorList>
    </citation>
    <scope>NUCLEOTIDE SEQUENCE</scope>
</reference>
<evidence type="ECO:0000313" key="2">
    <source>
        <dbReference type="EMBL" id="MBY25780.1"/>
    </source>
</evidence>